<reference evidence="2" key="2">
    <citation type="submission" date="2021-12" db="EMBL/GenBank/DDBJ databases">
        <title>Resequencing data analysis of finger millet.</title>
        <authorList>
            <person name="Hatakeyama M."/>
            <person name="Aluri S."/>
            <person name="Balachadran M.T."/>
            <person name="Sivarajan S.R."/>
            <person name="Poveda L."/>
            <person name="Shimizu-Inatsugi R."/>
            <person name="Schlapbach R."/>
            <person name="Sreeman S.M."/>
            <person name="Shimizu K.K."/>
        </authorList>
    </citation>
    <scope>NUCLEOTIDE SEQUENCE</scope>
</reference>
<dbReference type="PANTHER" id="PTHR31731">
    <property type="match status" value="1"/>
</dbReference>
<dbReference type="InterPro" id="IPR027923">
    <property type="entry name" value="Hydrophob_seed_dom"/>
</dbReference>
<dbReference type="Gene3D" id="1.10.110.10">
    <property type="entry name" value="Plant lipid-transfer and hydrophobic proteins"/>
    <property type="match status" value="1"/>
</dbReference>
<gene>
    <name evidence="2" type="primary">ga07772</name>
    <name evidence="2" type="ORF">PR202_ga07772</name>
</gene>
<sequence length="96" mass="9979">MSPSDHKAGEAVVHGSCPSDALSLKVCADVLGVNAGVPRHPQHKQCCPLLEGLGDLDATVCLCTVIKAANVVSSVNIPVDLSLILNDCGKSWARNF</sequence>
<evidence type="ECO:0000259" key="1">
    <source>
        <dbReference type="SMART" id="SM00499"/>
    </source>
</evidence>
<dbReference type="InterPro" id="IPR051636">
    <property type="entry name" value="Plant_LTP/defense-related"/>
</dbReference>
<dbReference type="AlphaFoldDB" id="A0AAV5BYG4"/>
<feature type="domain" description="Bifunctional inhibitor/plant lipid transfer protein/seed storage helical" evidence="1">
    <location>
        <begin position="17"/>
        <end position="96"/>
    </location>
</feature>
<evidence type="ECO:0000313" key="2">
    <source>
        <dbReference type="EMBL" id="GJM91408.1"/>
    </source>
</evidence>
<dbReference type="Pfam" id="PF14547">
    <property type="entry name" value="Hydrophob_seed"/>
    <property type="match status" value="1"/>
</dbReference>
<organism evidence="2 3">
    <name type="scientific">Eleusine coracana subsp. coracana</name>
    <dbReference type="NCBI Taxonomy" id="191504"/>
    <lineage>
        <taxon>Eukaryota</taxon>
        <taxon>Viridiplantae</taxon>
        <taxon>Streptophyta</taxon>
        <taxon>Embryophyta</taxon>
        <taxon>Tracheophyta</taxon>
        <taxon>Spermatophyta</taxon>
        <taxon>Magnoliopsida</taxon>
        <taxon>Liliopsida</taxon>
        <taxon>Poales</taxon>
        <taxon>Poaceae</taxon>
        <taxon>PACMAD clade</taxon>
        <taxon>Chloridoideae</taxon>
        <taxon>Cynodonteae</taxon>
        <taxon>Eleusininae</taxon>
        <taxon>Eleusine</taxon>
    </lineage>
</organism>
<keyword evidence="3" id="KW-1185">Reference proteome</keyword>
<name>A0AAV5BYG4_ELECO</name>
<dbReference type="EMBL" id="BQKI01000003">
    <property type="protein sequence ID" value="GJM91408.1"/>
    <property type="molecule type" value="Genomic_DNA"/>
</dbReference>
<protein>
    <recommendedName>
        <fullName evidence="1">Bifunctional inhibitor/plant lipid transfer protein/seed storage helical domain-containing protein</fullName>
    </recommendedName>
</protein>
<evidence type="ECO:0000313" key="3">
    <source>
        <dbReference type="Proteomes" id="UP001054889"/>
    </source>
</evidence>
<reference evidence="2" key="1">
    <citation type="journal article" date="2018" name="DNA Res.">
        <title>Multiple hybrid de novo genome assembly of finger millet, an orphan allotetraploid crop.</title>
        <authorList>
            <person name="Hatakeyama M."/>
            <person name="Aluri S."/>
            <person name="Balachadran M.T."/>
            <person name="Sivarajan S.R."/>
            <person name="Patrignani A."/>
            <person name="Gruter S."/>
            <person name="Poveda L."/>
            <person name="Shimizu-Inatsugi R."/>
            <person name="Baeten J."/>
            <person name="Francoijs K.J."/>
            <person name="Nataraja K.N."/>
            <person name="Reddy Y.A.N."/>
            <person name="Phadnis S."/>
            <person name="Ravikumar R.L."/>
            <person name="Schlapbach R."/>
            <person name="Sreeman S.M."/>
            <person name="Shimizu K.K."/>
        </authorList>
    </citation>
    <scope>NUCLEOTIDE SEQUENCE</scope>
</reference>
<proteinExistence type="predicted"/>
<dbReference type="CDD" id="cd01958">
    <property type="entry name" value="HPS_like"/>
    <property type="match status" value="1"/>
</dbReference>
<dbReference type="InterPro" id="IPR036312">
    <property type="entry name" value="Bifun_inhib/LTP/seed_sf"/>
</dbReference>
<accession>A0AAV5BYG4</accession>
<dbReference type="SUPFAM" id="SSF47699">
    <property type="entry name" value="Bifunctional inhibitor/lipid-transfer protein/seed storage 2S albumin"/>
    <property type="match status" value="1"/>
</dbReference>
<dbReference type="InterPro" id="IPR016140">
    <property type="entry name" value="Bifunc_inhib/LTP/seed_store"/>
</dbReference>
<comment type="caution">
    <text evidence="2">The sequence shown here is derived from an EMBL/GenBank/DDBJ whole genome shotgun (WGS) entry which is preliminary data.</text>
</comment>
<dbReference type="SMART" id="SM00499">
    <property type="entry name" value="AAI"/>
    <property type="match status" value="1"/>
</dbReference>
<dbReference type="Proteomes" id="UP001054889">
    <property type="component" value="Unassembled WGS sequence"/>
</dbReference>